<feature type="compositionally biased region" description="Polar residues" evidence="1">
    <location>
        <begin position="367"/>
        <end position="379"/>
    </location>
</feature>
<evidence type="ECO:0000256" key="1">
    <source>
        <dbReference type="SAM" id="MobiDB-lite"/>
    </source>
</evidence>
<dbReference type="InterPro" id="IPR026133">
    <property type="entry name" value="Tastin"/>
</dbReference>
<feature type="compositionally biased region" description="Basic and acidic residues" evidence="1">
    <location>
        <begin position="1"/>
        <end position="11"/>
    </location>
</feature>
<evidence type="ECO:0000313" key="3">
    <source>
        <dbReference type="Proteomes" id="UP000694386"/>
    </source>
</evidence>
<reference evidence="2" key="1">
    <citation type="submission" date="2025-08" db="UniProtKB">
        <authorList>
            <consortium name="Ensembl"/>
        </authorList>
    </citation>
    <scope>IDENTIFICATION</scope>
</reference>
<dbReference type="Proteomes" id="UP000694386">
    <property type="component" value="Unplaced"/>
</dbReference>
<name>A0A8C2LIQ0_CRIGR</name>
<dbReference type="PANTHER" id="PTHR15289:SF3">
    <property type="entry name" value="TASTIN"/>
    <property type="match status" value="1"/>
</dbReference>
<feature type="compositionally biased region" description="Low complexity" evidence="1">
    <location>
        <begin position="537"/>
        <end position="559"/>
    </location>
</feature>
<feature type="region of interest" description="Disordered" evidence="1">
    <location>
        <begin position="360"/>
        <end position="380"/>
    </location>
</feature>
<accession>A0A8C2LIQ0</accession>
<feature type="region of interest" description="Disordered" evidence="1">
    <location>
        <begin position="1"/>
        <end position="78"/>
    </location>
</feature>
<dbReference type="Ensembl" id="ENSCGRT00001008001.1">
    <property type="protein sequence ID" value="ENSCGRP00001005230.1"/>
    <property type="gene ID" value="ENSCGRG00001006824.1"/>
</dbReference>
<feature type="region of interest" description="Disordered" evidence="1">
    <location>
        <begin position="534"/>
        <end position="559"/>
    </location>
</feature>
<sequence>MTTLHTRKEPLLRGVSPTPSKIPVLSQRCPDFSSVKSCSQDRENQDPRRLSQKVSTPHPLIGSAAPRSKTLHHTEKSQKLGITRLRNPLEELKPSCGGANVGHVSHTQTEASGAIEFVADPAALATILSGEGVKSCPLGRQSSLAQRVLVRGSKGGTTQKGKGARSSAYLAPRTPIHQLDPARASCFSRLEGSGSRGHTLFPQRIETLSLPSGSSHPTTRPSLQEIRRETCDNRMATVLTANRTSANQASRLLLKTPVQPEHEAVPHSDERGRALLGLAQRVPLRGTGERMHTRTSYSSLKQLTIRPKTQCTPLRSLPRVQQTQWLSGLSPHSSPEEPAMPWEQIAVRLFDQEGCITLQKGSGKPSVASTSGPHPSKTPNHQELKMQRISLLQQLLQQEIEGLAVDKCAPLNGGSALEMTKLQPLLADISKTLSAPEHNSGTSLLGLSKHSGVTEPYLAEECEEPQPHLETKVVQPSSTTEPQPPVPCWIAGPEQLDPCLPALPGPLLPSSQGQAGSLEACPRIELGPSAAYSLEASNPESSPQPCCSQGPPATTSLTFSSQSSLCARPPIHSLHSPRPSGPSSLAPRTLALRQRLRACLTAIHCFHEARLDDECAFYTSRTPPPGPTRVCTNPVATLLEWQDALRFIPVGSVVPQASPS</sequence>
<feature type="compositionally biased region" description="Basic and acidic residues" evidence="1">
    <location>
        <begin position="39"/>
        <end position="49"/>
    </location>
</feature>
<evidence type="ECO:0000313" key="2">
    <source>
        <dbReference type="Ensembl" id="ENSCGRP00001005230.1"/>
    </source>
</evidence>
<feature type="region of interest" description="Disordered" evidence="1">
    <location>
        <begin position="461"/>
        <end position="484"/>
    </location>
</feature>
<dbReference type="PANTHER" id="PTHR15289">
    <property type="entry name" value="TASTIN"/>
    <property type="match status" value="1"/>
</dbReference>
<organism evidence="2 3">
    <name type="scientific">Cricetulus griseus</name>
    <name type="common">Chinese hamster</name>
    <name type="synonym">Cricetulus barabensis griseus</name>
    <dbReference type="NCBI Taxonomy" id="10029"/>
    <lineage>
        <taxon>Eukaryota</taxon>
        <taxon>Metazoa</taxon>
        <taxon>Chordata</taxon>
        <taxon>Craniata</taxon>
        <taxon>Vertebrata</taxon>
        <taxon>Euteleostomi</taxon>
        <taxon>Mammalia</taxon>
        <taxon>Eutheria</taxon>
        <taxon>Euarchontoglires</taxon>
        <taxon>Glires</taxon>
        <taxon>Rodentia</taxon>
        <taxon>Myomorpha</taxon>
        <taxon>Muroidea</taxon>
        <taxon>Cricetidae</taxon>
        <taxon>Cricetinae</taxon>
        <taxon>Cricetulus</taxon>
    </lineage>
</organism>
<proteinExistence type="predicted"/>
<protein>
    <submittedName>
        <fullName evidence="2">Trophinin associated protein</fullName>
    </submittedName>
</protein>
<dbReference type="AlphaFoldDB" id="A0A8C2LIQ0"/>
<reference evidence="2" key="2">
    <citation type="submission" date="2025-09" db="UniProtKB">
        <authorList>
            <consortium name="Ensembl"/>
        </authorList>
    </citation>
    <scope>IDENTIFICATION</scope>
</reference>